<accession>A0AAV8A420</accession>
<feature type="compositionally biased region" description="Basic and acidic residues" evidence="1">
    <location>
        <begin position="87"/>
        <end position="114"/>
    </location>
</feature>
<evidence type="ECO:0000313" key="2">
    <source>
        <dbReference type="EMBL" id="KAJ3447562.1"/>
    </source>
</evidence>
<sequence>MEKMQKYLKWRSSPILLKFRVSSNSLHRFNYMFNRFKTDKCLFCDTLIEDIPHMLWECPAYNEARLEWLKDLVGLEYLKFTKTQNKKTLENNEKENNKNNKPNNKIEKHLCSTS</sequence>
<protein>
    <recommendedName>
        <fullName evidence="4">Reverse transcriptase zinc-binding domain-containing protein</fullName>
    </recommendedName>
</protein>
<proteinExistence type="predicted"/>
<dbReference type="EMBL" id="JANTQA010000015">
    <property type="protein sequence ID" value="KAJ3447562.1"/>
    <property type="molecule type" value="Genomic_DNA"/>
</dbReference>
<feature type="region of interest" description="Disordered" evidence="1">
    <location>
        <begin position="86"/>
        <end position="114"/>
    </location>
</feature>
<dbReference type="AlphaFoldDB" id="A0AAV8A420"/>
<evidence type="ECO:0000313" key="3">
    <source>
        <dbReference type="Proteomes" id="UP001146793"/>
    </source>
</evidence>
<name>A0AAV8A420_9EUKA</name>
<organism evidence="2 3">
    <name type="scientific">Anaeramoeba flamelloides</name>
    <dbReference type="NCBI Taxonomy" id="1746091"/>
    <lineage>
        <taxon>Eukaryota</taxon>
        <taxon>Metamonada</taxon>
        <taxon>Anaeramoebidae</taxon>
        <taxon>Anaeramoeba</taxon>
    </lineage>
</organism>
<evidence type="ECO:0000256" key="1">
    <source>
        <dbReference type="SAM" id="MobiDB-lite"/>
    </source>
</evidence>
<dbReference type="Proteomes" id="UP001146793">
    <property type="component" value="Unassembled WGS sequence"/>
</dbReference>
<reference evidence="2" key="1">
    <citation type="submission" date="2022-08" db="EMBL/GenBank/DDBJ databases">
        <title>Novel sulphate-reducing endosymbionts in the free-living metamonad Anaeramoeba.</title>
        <authorList>
            <person name="Jerlstrom-Hultqvist J."/>
            <person name="Cepicka I."/>
            <person name="Gallot-Lavallee L."/>
            <person name="Salas-Leiva D."/>
            <person name="Curtis B.A."/>
            <person name="Zahonova K."/>
            <person name="Pipaliya S."/>
            <person name="Dacks J."/>
            <person name="Roger A.J."/>
        </authorList>
    </citation>
    <scope>NUCLEOTIDE SEQUENCE</scope>
    <source>
        <strain evidence="2">Busselton2</strain>
    </source>
</reference>
<comment type="caution">
    <text evidence="2">The sequence shown here is derived from an EMBL/GenBank/DDBJ whole genome shotgun (WGS) entry which is preliminary data.</text>
</comment>
<gene>
    <name evidence="2" type="ORF">M0812_00031</name>
</gene>
<evidence type="ECO:0008006" key="4">
    <source>
        <dbReference type="Google" id="ProtNLM"/>
    </source>
</evidence>